<comment type="subcellular location">
    <subcellularLocation>
        <location evidence="5">Cell membrane</location>
        <topology evidence="5">Multi-pass membrane protein</topology>
    </subcellularLocation>
    <subcellularLocation>
        <location evidence="1">Membrane</location>
        <topology evidence="1">Multi-pass membrane protein</topology>
    </subcellularLocation>
</comment>
<evidence type="ECO:0000256" key="4">
    <source>
        <dbReference type="ARBA" id="ARBA00023136"/>
    </source>
</evidence>
<keyword evidence="3 5" id="KW-1133">Transmembrane helix</keyword>
<feature type="transmembrane region" description="Helical" evidence="5">
    <location>
        <begin position="123"/>
        <end position="143"/>
    </location>
</feature>
<dbReference type="GO" id="GO:0005886">
    <property type="term" value="C:plasma membrane"/>
    <property type="evidence" value="ECO:0007669"/>
    <property type="project" value="UniProtKB-SubCell"/>
</dbReference>
<feature type="transmembrane region" description="Helical" evidence="5">
    <location>
        <begin position="60"/>
        <end position="78"/>
    </location>
</feature>
<feature type="transmembrane region" description="Helical" evidence="5">
    <location>
        <begin position="98"/>
        <end position="116"/>
    </location>
</feature>
<comment type="caution">
    <text evidence="6">The sequence shown here is derived from an EMBL/GenBank/DDBJ whole genome shotgun (WGS) entry which is preliminary data.</text>
</comment>
<dbReference type="Pfam" id="PF01925">
    <property type="entry name" value="TauE"/>
    <property type="match status" value="1"/>
</dbReference>
<evidence type="ECO:0000256" key="3">
    <source>
        <dbReference type="ARBA" id="ARBA00022989"/>
    </source>
</evidence>
<gene>
    <name evidence="6" type="ORF">LX81_03075</name>
</gene>
<organism evidence="6 7">
    <name type="scientific">Palleronia aestuarii</name>
    <dbReference type="NCBI Taxonomy" id="568105"/>
    <lineage>
        <taxon>Bacteria</taxon>
        <taxon>Pseudomonadati</taxon>
        <taxon>Pseudomonadota</taxon>
        <taxon>Alphaproteobacteria</taxon>
        <taxon>Rhodobacterales</taxon>
        <taxon>Roseobacteraceae</taxon>
        <taxon>Palleronia</taxon>
    </lineage>
</organism>
<dbReference type="OrthoDB" id="457670at2"/>
<keyword evidence="5" id="KW-1003">Cell membrane</keyword>
<protein>
    <recommendedName>
        <fullName evidence="5">Probable membrane transporter protein</fullName>
    </recommendedName>
</protein>
<dbReference type="PANTHER" id="PTHR43483:SF3">
    <property type="entry name" value="MEMBRANE TRANSPORTER PROTEIN HI_0806-RELATED"/>
    <property type="match status" value="1"/>
</dbReference>
<dbReference type="Proteomes" id="UP000248916">
    <property type="component" value="Unassembled WGS sequence"/>
</dbReference>
<comment type="similarity">
    <text evidence="5">Belongs to the 4-toluene sulfonate uptake permease (TSUP) (TC 2.A.102) family.</text>
</comment>
<feature type="transmembrane region" description="Helical" evidence="5">
    <location>
        <begin position="155"/>
        <end position="180"/>
    </location>
</feature>
<keyword evidence="7" id="KW-1185">Reference proteome</keyword>
<dbReference type="RefSeq" id="WP_111538162.1">
    <property type="nucleotide sequence ID" value="NZ_QKZL01000016.1"/>
</dbReference>
<reference evidence="6 7" key="1">
    <citation type="submission" date="2018-06" db="EMBL/GenBank/DDBJ databases">
        <title>Genomic Encyclopedia of Archaeal and Bacterial Type Strains, Phase II (KMG-II): from individual species to whole genera.</title>
        <authorList>
            <person name="Goeker M."/>
        </authorList>
    </citation>
    <scope>NUCLEOTIDE SEQUENCE [LARGE SCALE GENOMIC DNA]</scope>
    <source>
        <strain evidence="6 7">DSM 22009</strain>
    </source>
</reference>
<sequence length="279" mass="28672">MSGSTSLFAEPQVLALMALGLIVAGAAIGLLAGLFGVGGGAISVPVFYQTFLLMGTRPDIAMPLAVGTSLAMIIPTSILSARTHAESGALDIPHLRAWAVPVTCGVLIGSAAARYAPAELFQIVFVVVAGTNAVKMLFARGAWQLRDGLPGNPLQAVYGAIVGLLSALMGIGGGAISNLILTLHGWSMHRAVATSAGVGVLIAIPGTIGYVLAGWGKAGLPHDAFGFVSVGALVLTMPTAILTTRRGARLAHRLSREVLQRLFGLFLLAVTIRFLVALF</sequence>
<feature type="transmembrane region" description="Helical" evidence="5">
    <location>
        <begin position="192"/>
        <end position="212"/>
    </location>
</feature>
<evidence type="ECO:0000256" key="2">
    <source>
        <dbReference type="ARBA" id="ARBA00022692"/>
    </source>
</evidence>
<dbReference type="EMBL" id="QKZL01000016">
    <property type="protein sequence ID" value="PZX13741.1"/>
    <property type="molecule type" value="Genomic_DNA"/>
</dbReference>
<dbReference type="InterPro" id="IPR002781">
    <property type="entry name" value="TM_pro_TauE-like"/>
</dbReference>
<accession>A0A2W7N185</accession>
<keyword evidence="2 5" id="KW-0812">Transmembrane</keyword>
<feature type="transmembrane region" description="Helical" evidence="5">
    <location>
        <begin position="15"/>
        <end position="48"/>
    </location>
</feature>
<proteinExistence type="inferred from homology"/>
<feature type="transmembrane region" description="Helical" evidence="5">
    <location>
        <begin position="262"/>
        <end position="278"/>
    </location>
</feature>
<evidence type="ECO:0000313" key="6">
    <source>
        <dbReference type="EMBL" id="PZX13741.1"/>
    </source>
</evidence>
<dbReference type="PANTHER" id="PTHR43483">
    <property type="entry name" value="MEMBRANE TRANSPORTER PROTEIN HI_0806-RELATED"/>
    <property type="match status" value="1"/>
</dbReference>
<evidence type="ECO:0000313" key="7">
    <source>
        <dbReference type="Proteomes" id="UP000248916"/>
    </source>
</evidence>
<name>A0A2W7N185_9RHOB</name>
<evidence type="ECO:0000256" key="5">
    <source>
        <dbReference type="RuleBase" id="RU363041"/>
    </source>
</evidence>
<evidence type="ECO:0000256" key="1">
    <source>
        <dbReference type="ARBA" id="ARBA00004141"/>
    </source>
</evidence>
<keyword evidence="4 5" id="KW-0472">Membrane</keyword>
<dbReference type="AlphaFoldDB" id="A0A2W7N185"/>
<feature type="transmembrane region" description="Helical" evidence="5">
    <location>
        <begin position="224"/>
        <end position="242"/>
    </location>
</feature>